<dbReference type="EMBL" id="JABFRW010000156">
    <property type="protein sequence ID" value="NOT34923.1"/>
    <property type="molecule type" value="Genomic_DNA"/>
</dbReference>
<dbReference type="Proteomes" id="UP000580839">
    <property type="component" value="Unassembled WGS sequence"/>
</dbReference>
<name>A0A849SMB8_UNCEI</name>
<dbReference type="InterPro" id="IPR043129">
    <property type="entry name" value="ATPase_NBD"/>
</dbReference>
<dbReference type="PANTHER" id="PTHR18964:SF149">
    <property type="entry name" value="BIFUNCTIONAL UDP-N-ACETYLGLUCOSAMINE 2-EPIMERASE_N-ACETYLMANNOSAMINE KINASE"/>
    <property type="match status" value="1"/>
</dbReference>
<gene>
    <name evidence="2" type="ORF">HOP12_12235</name>
</gene>
<proteinExistence type="inferred from homology"/>
<organism evidence="2 3">
    <name type="scientific">Eiseniibacteriota bacterium</name>
    <dbReference type="NCBI Taxonomy" id="2212470"/>
    <lineage>
        <taxon>Bacteria</taxon>
        <taxon>Candidatus Eiseniibacteriota</taxon>
    </lineage>
</organism>
<dbReference type="AlphaFoldDB" id="A0A849SMB8"/>
<feature type="non-terminal residue" evidence="2">
    <location>
        <position position="190"/>
    </location>
</feature>
<dbReference type="Gene3D" id="3.30.420.40">
    <property type="match status" value="2"/>
</dbReference>
<evidence type="ECO:0000313" key="2">
    <source>
        <dbReference type="EMBL" id="NOT34923.1"/>
    </source>
</evidence>
<reference evidence="2 3" key="1">
    <citation type="submission" date="2020-04" db="EMBL/GenBank/DDBJ databases">
        <title>Metagenomic profiling of ammonia- and methane-oxidizing microorganisms in a Dutch drinking water treatment plant.</title>
        <authorList>
            <person name="Poghosyan L."/>
            <person name="Leucker S."/>
        </authorList>
    </citation>
    <scope>NUCLEOTIDE SEQUENCE [LARGE SCALE GENOMIC DNA]</scope>
    <source>
        <strain evidence="2">S-RSF-IL-03</strain>
    </source>
</reference>
<dbReference type="CDD" id="cd23763">
    <property type="entry name" value="ASKHA_ATPase_ROK"/>
    <property type="match status" value="1"/>
</dbReference>
<protein>
    <submittedName>
        <fullName evidence="2">ROK family protein</fullName>
    </submittedName>
</protein>
<accession>A0A849SMB8</accession>
<dbReference type="InterPro" id="IPR000600">
    <property type="entry name" value="ROK"/>
</dbReference>
<sequence length="190" mass="19275">MSIGLDLGGTDLKAVRLADSGEVLAFARVPSRALESHSGPYEAAIAVLEALGSGDAGEARATIGFGCPGVIDPSTGVLRGATAHLPHWHDEPVRDELERRLGRRVVVDNDANLAALAEHRLGAGRDAHTLVLVTLGTGIGCGMVIDGRVHRGAWGGAGELGHIPLGDGALECACGVPGCVEPEASASGLV</sequence>
<evidence type="ECO:0000313" key="3">
    <source>
        <dbReference type="Proteomes" id="UP000580839"/>
    </source>
</evidence>
<dbReference type="InterPro" id="IPR049874">
    <property type="entry name" value="ROK_cs"/>
</dbReference>
<dbReference type="SUPFAM" id="SSF53067">
    <property type="entry name" value="Actin-like ATPase domain"/>
    <property type="match status" value="1"/>
</dbReference>
<comment type="caution">
    <text evidence="2">The sequence shown here is derived from an EMBL/GenBank/DDBJ whole genome shotgun (WGS) entry which is preliminary data.</text>
</comment>
<dbReference type="Pfam" id="PF00480">
    <property type="entry name" value="ROK"/>
    <property type="match status" value="1"/>
</dbReference>
<dbReference type="PROSITE" id="PS01125">
    <property type="entry name" value="ROK"/>
    <property type="match status" value="1"/>
</dbReference>
<evidence type="ECO:0000256" key="1">
    <source>
        <dbReference type="ARBA" id="ARBA00006479"/>
    </source>
</evidence>
<comment type="similarity">
    <text evidence="1">Belongs to the ROK (NagC/XylR) family.</text>
</comment>
<dbReference type="PANTHER" id="PTHR18964">
    <property type="entry name" value="ROK (REPRESSOR, ORF, KINASE) FAMILY"/>
    <property type="match status" value="1"/>
</dbReference>